<feature type="chain" id="PRO_5002114351" description="DUF3887 domain-containing protein" evidence="1">
    <location>
        <begin position="20"/>
        <end position="148"/>
    </location>
</feature>
<accession>A0A0B5E4S4</accession>
<name>A0A0B5E4S4_9RHOB</name>
<gene>
    <name evidence="2" type="ORF">P73_2652</name>
</gene>
<sequence length="148" mass="16424">MRRPAAVLAAALLAALALAAPMAAQDRLDGYPLYDDRRAMIRTLTDLATAGDYPGLIRALSGTRAYSEAEVTSLAEKLDTIYGPSLDRSDILYHRELSGSWVEEVLAFWPAGGTDYFYINIVSHKREEGIIPVWWRYNSDIEGVLPSF</sequence>
<evidence type="ECO:0000256" key="1">
    <source>
        <dbReference type="SAM" id="SignalP"/>
    </source>
</evidence>
<evidence type="ECO:0000313" key="3">
    <source>
        <dbReference type="Proteomes" id="UP000031521"/>
    </source>
</evidence>
<evidence type="ECO:0008006" key="4">
    <source>
        <dbReference type="Google" id="ProtNLM"/>
    </source>
</evidence>
<dbReference type="RefSeq" id="WP_043869955.1">
    <property type="nucleotide sequence ID" value="NZ_CP004393.1"/>
</dbReference>
<evidence type="ECO:0000313" key="2">
    <source>
        <dbReference type="EMBL" id="AJE47367.1"/>
    </source>
</evidence>
<feature type="signal peptide" evidence="1">
    <location>
        <begin position="1"/>
        <end position="19"/>
    </location>
</feature>
<reference evidence="2 3" key="1">
    <citation type="journal article" date="2014" name="Int. J. Syst. Evol. Microbiol.">
        <title>Celeribacter indicus sp. nov., a polycyclic aromatic hydrocarbon-degrading bacterium from deep-sea sediment and reclassification of Huaishuia halophila as Celeribacter halophilus comb. nov.</title>
        <authorList>
            <person name="Lai Q."/>
            <person name="Cao J."/>
            <person name="Yuan J."/>
            <person name="Li F."/>
            <person name="Shao Z."/>
        </authorList>
    </citation>
    <scope>NUCLEOTIDE SEQUENCE [LARGE SCALE GENOMIC DNA]</scope>
    <source>
        <strain evidence="2">P73</strain>
    </source>
</reference>
<dbReference type="AlphaFoldDB" id="A0A0B5E4S4"/>
<dbReference type="EMBL" id="CP004393">
    <property type="protein sequence ID" value="AJE47367.1"/>
    <property type="molecule type" value="Genomic_DNA"/>
</dbReference>
<dbReference type="KEGG" id="cid:P73_2652"/>
<dbReference type="OrthoDB" id="7742632at2"/>
<dbReference type="Proteomes" id="UP000031521">
    <property type="component" value="Chromosome"/>
</dbReference>
<protein>
    <recommendedName>
        <fullName evidence="4">DUF3887 domain-containing protein</fullName>
    </recommendedName>
</protein>
<proteinExistence type="predicted"/>
<dbReference type="HOGENOM" id="CLU_1755567_0_0_5"/>
<dbReference type="STRING" id="1208324.P73_2652"/>
<keyword evidence="3" id="KW-1185">Reference proteome</keyword>
<keyword evidence="1" id="KW-0732">Signal</keyword>
<organism evidence="2 3">
    <name type="scientific">Celeribacter indicus</name>
    <dbReference type="NCBI Taxonomy" id="1208324"/>
    <lineage>
        <taxon>Bacteria</taxon>
        <taxon>Pseudomonadati</taxon>
        <taxon>Pseudomonadota</taxon>
        <taxon>Alphaproteobacteria</taxon>
        <taxon>Rhodobacterales</taxon>
        <taxon>Roseobacteraceae</taxon>
        <taxon>Celeribacter</taxon>
    </lineage>
</organism>